<dbReference type="GO" id="GO:0005829">
    <property type="term" value="C:cytosol"/>
    <property type="evidence" value="ECO:0007669"/>
    <property type="project" value="TreeGrafter"/>
</dbReference>
<dbReference type="AlphaFoldDB" id="A0A3M8D1E9"/>
<evidence type="ECO:0000313" key="7">
    <source>
        <dbReference type="Proteomes" id="UP000271031"/>
    </source>
</evidence>
<keyword evidence="7" id="KW-1185">Reference proteome</keyword>
<dbReference type="PANTHER" id="PTHR30239">
    <property type="entry name" value="ACETOLACTATE SYNTHASE SMALL SUBUNIT"/>
    <property type="match status" value="1"/>
</dbReference>
<dbReference type="EMBL" id="RHHQ01000023">
    <property type="protein sequence ID" value="RNB81277.1"/>
    <property type="molecule type" value="Genomic_DNA"/>
</dbReference>
<reference evidence="6 7" key="1">
    <citation type="submission" date="2018-10" db="EMBL/GenBank/DDBJ databases">
        <title>Phylogenomics of Brevibacillus.</title>
        <authorList>
            <person name="Dunlap C."/>
        </authorList>
    </citation>
    <scope>NUCLEOTIDE SEQUENCE [LARGE SCALE GENOMIC DNA]</scope>
    <source>
        <strain evidence="6 7">JCM 15716</strain>
    </source>
</reference>
<organism evidence="6 7">
    <name type="scientific">Brevibacillus fluminis</name>
    <dbReference type="NCBI Taxonomy" id="511487"/>
    <lineage>
        <taxon>Bacteria</taxon>
        <taxon>Bacillati</taxon>
        <taxon>Bacillota</taxon>
        <taxon>Bacilli</taxon>
        <taxon>Bacillales</taxon>
        <taxon>Paenibacillaceae</taxon>
        <taxon>Brevibacillus</taxon>
    </lineage>
</organism>
<proteinExistence type="predicted"/>
<evidence type="ECO:0000256" key="4">
    <source>
        <dbReference type="ARBA" id="ARBA00048670"/>
    </source>
</evidence>
<dbReference type="SUPFAM" id="SSF55021">
    <property type="entry name" value="ACT-like"/>
    <property type="match status" value="1"/>
</dbReference>
<evidence type="ECO:0000256" key="3">
    <source>
        <dbReference type="ARBA" id="ARBA00031510"/>
    </source>
</evidence>
<sequence length="92" mass="10637">MNEQTIQMMVNNHPATFLRILGVYSRRGILIDRMSINRADQQHLSNVKITVQCDSSMIDHLIKQLEKQVDVINVFKCSDHNIASKNKNQTKE</sequence>
<dbReference type="GO" id="GO:0009099">
    <property type="term" value="P:L-valine biosynthetic process"/>
    <property type="evidence" value="ECO:0007669"/>
    <property type="project" value="TreeGrafter"/>
</dbReference>
<dbReference type="PANTHER" id="PTHR30239:SF0">
    <property type="entry name" value="ACETOLACTATE SYNTHASE SMALL SUBUNIT 1, CHLOROPLASTIC"/>
    <property type="match status" value="1"/>
</dbReference>
<comment type="subunit">
    <text evidence="1">Dimer of large and small chains.</text>
</comment>
<name>A0A3M8D1E9_9BACL</name>
<dbReference type="Pfam" id="PF13710">
    <property type="entry name" value="ACT_5"/>
    <property type="match status" value="1"/>
</dbReference>
<dbReference type="EC" id="2.2.1.6" evidence="2"/>
<dbReference type="InterPro" id="IPR004789">
    <property type="entry name" value="Acetalactate_synth_ssu"/>
</dbReference>
<evidence type="ECO:0000256" key="2">
    <source>
        <dbReference type="ARBA" id="ARBA00013145"/>
    </source>
</evidence>
<gene>
    <name evidence="6" type="ORF">EDM56_26560</name>
</gene>
<accession>A0A3M8D1E9</accession>
<dbReference type="RefSeq" id="WP_122920959.1">
    <property type="nucleotide sequence ID" value="NZ_RHHQ01000023.1"/>
</dbReference>
<dbReference type="InterPro" id="IPR045865">
    <property type="entry name" value="ACT-like_dom_sf"/>
</dbReference>
<feature type="domain" description="ACT" evidence="5">
    <location>
        <begin position="5"/>
        <end position="79"/>
    </location>
</feature>
<dbReference type="OrthoDB" id="9787365at2"/>
<evidence type="ECO:0000259" key="5">
    <source>
        <dbReference type="PROSITE" id="PS51671"/>
    </source>
</evidence>
<dbReference type="PROSITE" id="PS51671">
    <property type="entry name" value="ACT"/>
    <property type="match status" value="1"/>
</dbReference>
<evidence type="ECO:0000313" key="6">
    <source>
        <dbReference type="EMBL" id="RNB81277.1"/>
    </source>
</evidence>
<dbReference type="GO" id="GO:0009097">
    <property type="term" value="P:isoleucine biosynthetic process"/>
    <property type="evidence" value="ECO:0007669"/>
    <property type="project" value="TreeGrafter"/>
</dbReference>
<dbReference type="Gene3D" id="3.30.70.260">
    <property type="match status" value="1"/>
</dbReference>
<dbReference type="Proteomes" id="UP000271031">
    <property type="component" value="Unassembled WGS sequence"/>
</dbReference>
<comment type="caution">
    <text evidence="6">The sequence shown here is derived from an EMBL/GenBank/DDBJ whole genome shotgun (WGS) entry which is preliminary data.</text>
</comment>
<evidence type="ECO:0000256" key="1">
    <source>
        <dbReference type="ARBA" id="ARBA00011744"/>
    </source>
</evidence>
<protein>
    <recommendedName>
        <fullName evidence="2">acetolactate synthase</fullName>
        <ecNumber evidence="2">2.2.1.6</ecNumber>
    </recommendedName>
    <alternativeName>
        <fullName evidence="3">Acetohydroxy-acid synthase small subunit</fullName>
    </alternativeName>
</protein>
<dbReference type="InterPro" id="IPR002912">
    <property type="entry name" value="ACT_dom"/>
</dbReference>
<comment type="catalytic activity">
    <reaction evidence="4">
        <text>2 pyruvate + H(+) = (2S)-2-acetolactate + CO2</text>
        <dbReference type="Rhea" id="RHEA:25249"/>
        <dbReference type="ChEBI" id="CHEBI:15361"/>
        <dbReference type="ChEBI" id="CHEBI:15378"/>
        <dbReference type="ChEBI" id="CHEBI:16526"/>
        <dbReference type="ChEBI" id="CHEBI:58476"/>
        <dbReference type="EC" id="2.2.1.6"/>
    </reaction>
</comment>
<dbReference type="GO" id="GO:0003984">
    <property type="term" value="F:acetolactate synthase activity"/>
    <property type="evidence" value="ECO:0007669"/>
    <property type="project" value="UniProtKB-EC"/>
</dbReference>
<dbReference type="GO" id="GO:1990610">
    <property type="term" value="F:acetolactate synthase regulator activity"/>
    <property type="evidence" value="ECO:0007669"/>
    <property type="project" value="InterPro"/>
</dbReference>